<dbReference type="SUPFAM" id="SSF53335">
    <property type="entry name" value="S-adenosyl-L-methionine-dependent methyltransferases"/>
    <property type="match status" value="1"/>
</dbReference>
<dbReference type="PIRSF" id="PIRSF000401">
    <property type="entry name" value="RPL11_MTase"/>
    <property type="match status" value="1"/>
</dbReference>
<comment type="similarity">
    <text evidence="1 6">Belongs to the methyltransferase superfamily. PrmA family.</text>
</comment>
<name>A0A2V3WCN5_9BACI</name>
<dbReference type="EMBL" id="QJJQ01000007">
    <property type="protein sequence ID" value="PXW86539.1"/>
    <property type="molecule type" value="Genomic_DNA"/>
</dbReference>
<comment type="catalytic activity">
    <reaction evidence="6">
        <text>L-lysyl-[protein] + 3 S-adenosyl-L-methionine = N(6),N(6),N(6)-trimethyl-L-lysyl-[protein] + 3 S-adenosyl-L-homocysteine + 3 H(+)</text>
        <dbReference type="Rhea" id="RHEA:54192"/>
        <dbReference type="Rhea" id="RHEA-COMP:9752"/>
        <dbReference type="Rhea" id="RHEA-COMP:13826"/>
        <dbReference type="ChEBI" id="CHEBI:15378"/>
        <dbReference type="ChEBI" id="CHEBI:29969"/>
        <dbReference type="ChEBI" id="CHEBI:57856"/>
        <dbReference type="ChEBI" id="CHEBI:59789"/>
        <dbReference type="ChEBI" id="CHEBI:61961"/>
    </reaction>
</comment>
<gene>
    <name evidence="6" type="primary">prmA</name>
    <name evidence="7" type="ORF">DFR56_10758</name>
</gene>
<organism evidence="7 8">
    <name type="scientific">Pseudogracilibacillus auburnensis</name>
    <dbReference type="NCBI Taxonomy" id="1494959"/>
    <lineage>
        <taxon>Bacteria</taxon>
        <taxon>Bacillati</taxon>
        <taxon>Bacillota</taxon>
        <taxon>Bacilli</taxon>
        <taxon>Bacillales</taxon>
        <taxon>Bacillaceae</taxon>
        <taxon>Pseudogracilibacillus</taxon>
    </lineage>
</organism>
<accession>A0A2V3WCN5</accession>
<dbReference type="GO" id="GO:0016279">
    <property type="term" value="F:protein-lysine N-methyltransferase activity"/>
    <property type="evidence" value="ECO:0007669"/>
    <property type="project" value="RHEA"/>
</dbReference>
<dbReference type="GO" id="GO:0005840">
    <property type="term" value="C:ribosome"/>
    <property type="evidence" value="ECO:0007669"/>
    <property type="project" value="UniProtKB-KW"/>
</dbReference>
<dbReference type="PANTHER" id="PTHR43648">
    <property type="entry name" value="ELECTRON TRANSFER FLAVOPROTEIN BETA SUBUNIT LYSINE METHYLTRANSFERASE"/>
    <property type="match status" value="1"/>
</dbReference>
<comment type="function">
    <text evidence="6">Methylates ribosomal protein L11.</text>
</comment>
<dbReference type="Gene3D" id="3.40.50.150">
    <property type="entry name" value="Vaccinia Virus protein VP39"/>
    <property type="match status" value="1"/>
</dbReference>
<dbReference type="PANTHER" id="PTHR43648:SF1">
    <property type="entry name" value="ELECTRON TRANSFER FLAVOPROTEIN BETA SUBUNIT LYSINE METHYLTRANSFERASE"/>
    <property type="match status" value="1"/>
</dbReference>
<dbReference type="InterPro" id="IPR029063">
    <property type="entry name" value="SAM-dependent_MTases_sf"/>
</dbReference>
<keyword evidence="8" id="KW-1185">Reference proteome</keyword>
<dbReference type="Proteomes" id="UP000247978">
    <property type="component" value="Unassembled WGS sequence"/>
</dbReference>
<dbReference type="CDD" id="cd02440">
    <property type="entry name" value="AdoMet_MTases"/>
    <property type="match status" value="1"/>
</dbReference>
<keyword evidence="7" id="KW-0689">Ribosomal protein</keyword>
<keyword evidence="2 6" id="KW-0963">Cytoplasm</keyword>
<dbReference type="InterPro" id="IPR004498">
    <property type="entry name" value="Ribosomal_PrmA_MeTrfase"/>
</dbReference>
<evidence type="ECO:0000256" key="3">
    <source>
        <dbReference type="ARBA" id="ARBA00022603"/>
    </source>
</evidence>
<evidence type="ECO:0000256" key="6">
    <source>
        <dbReference type="HAMAP-Rule" id="MF_00735"/>
    </source>
</evidence>
<evidence type="ECO:0000313" key="7">
    <source>
        <dbReference type="EMBL" id="PXW86539.1"/>
    </source>
</evidence>
<dbReference type="EC" id="2.1.1.-" evidence="6"/>
<dbReference type="OrthoDB" id="9785995at2"/>
<dbReference type="HAMAP" id="MF_00735">
    <property type="entry name" value="Methyltr_PrmA"/>
    <property type="match status" value="1"/>
</dbReference>
<evidence type="ECO:0000256" key="2">
    <source>
        <dbReference type="ARBA" id="ARBA00022490"/>
    </source>
</evidence>
<comment type="subcellular location">
    <subcellularLocation>
        <location evidence="6">Cytoplasm</location>
    </subcellularLocation>
</comment>
<feature type="binding site" evidence="6">
    <location>
        <position position="248"/>
    </location>
    <ligand>
        <name>S-adenosyl-L-methionine</name>
        <dbReference type="ChEBI" id="CHEBI:59789"/>
    </ligand>
</feature>
<dbReference type="RefSeq" id="WP_110395446.1">
    <property type="nucleotide sequence ID" value="NZ_JADIJL010000012.1"/>
</dbReference>
<dbReference type="GO" id="GO:0005737">
    <property type="term" value="C:cytoplasm"/>
    <property type="evidence" value="ECO:0007669"/>
    <property type="project" value="UniProtKB-SubCell"/>
</dbReference>
<keyword evidence="4 6" id="KW-0808">Transferase</keyword>
<feature type="binding site" evidence="6">
    <location>
        <position position="162"/>
    </location>
    <ligand>
        <name>S-adenosyl-L-methionine</name>
        <dbReference type="ChEBI" id="CHEBI:59789"/>
    </ligand>
</feature>
<evidence type="ECO:0000256" key="4">
    <source>
        <dbReference type="ARBA" id="ARBA00022679"/>
    </source>
</evidence>
<evidence type="ECO:0000313" key="8">
    <source>
        <dbReference type="Proteomes" id="UP000247978"/>
    </source>
</evidence>
<comment type="caution">
    <text evidence="7">The sequence shown here is derived from an EMBL/GenBank/DDBJ whole genome shotgun (WGS) entry which is preliminary data.</text>
</comment>
<reference evidence="7 8" key="1">
    <citation type="submission" date="2018-05" db="EMBL/GenBank/DDBJ databases">
        <title>Genomic Encyclopedia of Type Strains, Phase IV (KMG-IV): sequencing the most valuable type-strain genomes for metagenomic binning, comparative biology and taxonomic classification.</title>
        <authorList>
            <person name="Goeker M."/>
        </authorList>
    </citation>
    <scope>NUCLEOTIDE SEQUENCE [LARGE SCALE GENOMIC DNA]</scope>
    <source>
        <strain evidence="7 8">DSM 28556</strain>
    </source>
</reference>
<evidence type="ECO:0000256" key="5">
    <source>
        <dbReference type="ARBA" id="ARBA00022691"/>
    </source>
</evidence>
<protein>
    <recommendedName>
        <fullName evidence="6">Ribosomal protein L11 methyltransferase</fullName>
        <shortName evidence="6">L11 Mtase</shortName>
        <ecNumber evidence="6">2.1.1.-</ecNumber>
    </recommendedName>
</protein>
<keyword evidence="7" id="KW-0687">Ribonucleoprotein</keyword>
<keyword evidence="5 6" id="KW-0949">S-adenosyl-L-methionine</keyword>
<sequence length="311" mass="35043">MNWKELIIHTTSEALEPISNILNDEGAGGVVIEDPIDLLKEKRAKFGELYELDPSKYPKTGIYIKAYFVDNENWPAKKEAIHMKVEKLRTYEIDIGSNEMTVHTVQEQDWENEWKKYFKPIKVTNRLMIVPSWETYNQVDENELIITIDPGMAFGTGTHPTTILSLQALEETVQSGDIILDVGTGSGILSIASALLGASHVYAYDLDEVAVSSTVVNRNMNHLEEYITVQQSDLLKGVQQKATIIVSNILADILLHLVDDAWDNLEENGYFITSGIIEAKQQMVIDCLENKGFQIIQTNTLENWVSIIAKK</sequence>
<dbReference type="NCBIfam" id="TIGR00406">
    <property type="entry name" value="prmA"/>
    <property type="match status" value="1"/>
</dbReference>
<dbReference type="AlphaFoldDB" id="A0A2V3WCN5"/>
<evidence type="ECO:0000256" key="1">
    <source>
        <dbReference type="ARBA" id="ARBA00009741"/>
    </source>
</evidence>
<feature type="binding site" evidence="6">
    <location>
        <position position="183"/>
    </location>
    <ligand>
        <name>S-adenosyl-L-methionine</name>
        <dbReference type="ChEBI" id="CHEBI:59789"/>
    </ligand>
</feature>
<dbReference type="InterPro" id="IPR050078">
    <property type="entry name" value="Ribosomal_L11_MeTrfase_PrmA"/>
</dbReference>
<proteinExistence type="inferred from homology"/>
<dbReference type="GO" id="GO:0032259">
    <property type="term" value="P:methylation"/>
    <property type="evidence" value="ECO:0007669"/>
    <property type="project" value="UniProtKB-KW"/>
</dbReference>
<keyword evidence="3 6" id="KW-0489">Methyltransferase</keyword>
<dbReference type="Pfam" id="PF06325">
    <property type="entry name" value="PrmA"/>
    <property type="match status" value="1"/>
</dbReference>
<feature type="binding site" evidence="6">
    <location>
        <position position="205"/>
    </location>
    <ligand>
        <name>S-adenosyl-L-methionine</name>
        <dbReference type="ChEBI" id="CHEBI:59789"/>
    </ligand>
</feature>